<dbReference type="SUPFAM" id="SSF50965">
    <property type="entry name" value="Galactose oxidase, central domain"/>
    <property type="match status" value="1"/>
</dbReference>
<dbReference type="PANTHER" id="PTHR46529:SF1">
    <property type="entry name" value="TRNA WYBUTOSINE-SYNTHESIZING PROTEIN 4"/>
    <property type="match status" value="1"/>
</dbReference>
<evidence type="ECO:0000256" key="12">
    <source>
        <dbReference type="ARBA" id="ARBA00029750"/>
    </source>
</evidence>
<dbReference type="FunFam" id="2.60.120.650:FF:000043">
    <property type="entry name" value="tRNA wybutosine-synthesizing protein 4"/>
    <property type="match status" value="1"/>
</dbReference>
<evidence type="ECO:0000256" key="9">
    <source>
        <dbReference type="ARBA" id="ARBA00022691"/>
    </source>
</evidence>
<dbReference type="Gene3D" id="3.40.50.150">
    <property type="entry name" value="Vaccinia Virus protein VP39"/>
    <property type="match status" value="1"/>
</dbReference>
<evidence type="ECO:0000259" key="16">
    <source>
        <dbReference type="PROSITE" id="PS51184"/>
    </source>
</evidence>
<comment type="similarity">
    <text evidence="3">Belongs to the methyltransferase superfamily. LCMT family.</text>
</comment>
<keyword evidence="8" id="KW-0808">Transferase</keyword>
<comment type="pathway">
    <text evidence="2">tRNA modification; wybutosine-tRNA(Phe) biosynthesis.</text>
</comment>
<evidence type="ECO:0000256" key="5">
    <source>
        <dbReference type="ARBA" id="ARBA00012779"/>
    </source>
</evidence>
<dbReference type="SUPFAM" id="SSF51197">
    <property type="entry name" value="Clavaminate synthase-like"/>
    <property type="match status" value="1"/>
</dbReference>
<dbReference type="GO" id="GO:0031591">
    <property type="term" value="P:wybutosine biosynthetic process"/>
    <property type="evidence" value="ECO:0007669"/>
    <property type="project" value="TreeGrafter"/>
</dbReference>
<dbReference type="Gene3D" id="6.10.140.1470">
    <property type="match status" value="1"/>
</dbReference>
<evidence type="ECO:0000256" key="8">
    <source>
        <dbReference type="ARBA" id="ARBA00022679"/>
    </source>
</evidence>
<dbReference type="GO" id="GO:0008175">
    <property type="term" value="F:tRNA methyltransferase activity"/>
    <property type="evidence" value="ECO:0007669"/>
    <property type="project" value="TreeGrafter"/>
</dbReference>
<evidence type="ECO:0000256" key="10">
    <source>
        <dbReference type="ARBA" id="ARBA00022694"/>
    </source>
</evidence>
<dbReference type="Pfam" id="PF04072">
    <property type="entry name" value="LCM"/>
    <property type="match status" value="1"/>
</dbReference>
<dbReference type="InterPro" id="IPR007213">
    <property type="entry name" value="Ppm1/Ppm2/Tcmp"/>
</dbReference>
<dbReference type="SUPFAM" id="SSF53335">
    <property type="entry name" value="S-adenosyl-L-methionine-dependent methyltransferases"/>
    <property type="match status" value="1"/>
</dbReference>
<evidence type="ECO:0000256" key="15">
    <source>
        <dbReference type="ARBA" id="ARBA00049250"/>
    </source>
</evidence>
<dbReference type="Pfam" id="PF13418">
    <property type="entry name" value="Beta-prop_TYW4"/>
    <property type="match status" value="1"/>
</dbReference>
<dbReference type="Proteomes" id="UP000285326">
    <property type="component" value="Unassembled WGS sequence"/>
</dbReference>
<keyword evidence="10" id="KW-0819">tRNA processing</keyword>
<evidence type="ECO:0000313" key="17">
    <source>
        <dbReference type="EMBL" id="RKF71918.1"/>
    </source>
</evidence>
<evidence type="ECO:0000256" key="3">
    <source>
        <dbReference type="ARBA" id="ARBA00010703"/>
    </source>
</evidence>
<evidence type="ECO:0000313" key="18">
    <source>
        <dbReference type="Proteomes" id="UP000285326"/>
    </source>
</evidence>
<dbReference type="EMBL" id="MCBS01024989">
    <property type="protein sequence ID" value="RKF71918.1"/>
    <property type="molecule type" value="Genomic_DNA"/>
</dbReference>
<comment type="caution">
    <text evidence="17">The sequence shown here is derived from an EMBL/GenBank/DDBJ whole genome shotgun (WGS) entry which is preliminary data.</text>
</comment>
<dbReference type="InterPro" id="IPR003347">
    <property type="entry name" value="JmjC_dom"/>
</dbReference>
<dbReference type="Pfam" id="PF13621">
    <property type="entry name" value="Cupin_8"/>
    <property type="match status" value="1"/>
</dbReference>
<feature type="domain" description="JmjC" evidence="16">
    <location>
        <begin position="857"/>
        <end position="1011"/>
    </location>
</feature>
<reference evidence="17 18" key="1">
    <citation type="journal article" date="2018" name="BMC Genomics">
        <title>Comparative genome analyses reveal sequence features reflecting distinct modes of host-adaptation between dicot and monocot powdery mildew.</title>
        <authorList>
            <person name="Wu Y."/>
            <person name="Ma X."/>
            <person name="Pan Z."/>
            <person name="Kale S.D."/>
            <person name="Song Y."/>
            <person name="King H."/>
            <person name="Zhang Q."/>
            <person name="Presley C."/>
            <person name="Deng X."/>
            <person name="Wei C.I."/>
            <person name="Xiao S."/>
        </authorList>
    </citation>
    <scope>NUCLEOTIDE SEQUENCE [LARGE SCALE GENOMIC DNA]</scope>
    <source>
        <strain evidence="17">UMSG1</strain>
    </source>
</reference>
<dbReference type="PROSITE" id="PS51184">
    <property type="entry name" value="JMJC"/>
    <property type="match status" value="1"/>
</dbReference>
<dbReference type="UniPathway" id="UPA00375"/>
<comment type="catalytic activity">
    <reaction evidence="1">
        <text>7-[(3S)-3-amino-3-carboxypropyl]wyosine(37) in tRNA(Phe) + S-adenosyl-L-methionine = 7-[(3S)-(3-amino-3-methoxycarbonyl)propyl]wyosine(37) in tRNA(Phe) + S-adenosyl-L-homocysteine</text>
        <dbReference type="Rhea" id="RHEA:36903"/>
        <dbReference type="Rhea" id="RHEA-COMP:10379"/>
        <dbReference type="Rhea" id="RHEA-COMP:11844"/>
        <dbReference type="ChEBI" id="CHEBI:57856"/>
        <dbReference type="ChEBI" id="CHEBI:59789"/>
        <dbReference type="ChEBI" id="CHEBI:73543"/>
        <dbReference type="ChEBI" id="CHEBI:74275"/>
        <dbReference type="EC" id="2.1.1.290"/>
    </reaction>
</comment>
<dbReference type="EC" id="2.3.1.231" evidence="4"/>
<evidence type="ECO:0000256" key="14">
    <source>
        <dbReference type="ARBA" id="ARBA00030847"/>
    </source>
</evidence>
<comment type="function">
    <text evidence="11">Probable S-adenosyl-L-methionine-dependent methyltransferase that acts as a component of the wybutosine biosynthesis pathway. Wybutosine is a hyper modified guanosine with a tricyclic base found at the 3'-position adjacent to the anticodon of eukaryotic phenylalanine tRNA. May methylate the carboxyl group of leucine residues to form alpha-leucine ester residues.</text>
</comment>
<evidence type="ECO:0000256" key="6">
    <source>
        <dbReference type="ARBA" id="ARBA00018045"/>
    </source>
</evidence>
<evidence type="ECO:0000256" key="4">
    <source>
        <dbReference type="ARBA" id="ARBA00012155"/>
    </source>
</evidence>
<keyword evidence="7" id="KW-0489">Methyltransferase</keyword>
<organism evidence="17 18">
    <name type="scientific">Golovinomyces cichoracearum</name>
    <dbReference type="NCBI Taxonomy" id="62708"/>
    <lineage>
        <taxon>Eukaryota</taxon>
        <taxon>Fungi</taxon>
        <taxon>Dikarya</taxon>
        <taxon>Ascomycota</taxon>
        <taxon>Pezizomycotina</taxon>
        <taxon>Leotiomycetes</taxon>
        <taxon>Erysiphales</taxon>
        <taxon>Erysiphaceae</taxon>
        <taxon>Golovinomyces</taxon>
    </lineage>
</organism>
<evidence type="ECO:0000256" key="11">
    <source>
        <dbReference type="ARBA" id="ARBA00025588"/>
    </source>
</evidence>
<evidence type="ECO:0000256" key="2">
    <source>
        <dbReference type="ARBA" id="ARBA00004797"/>
    </source>
</evidence>
<evidence type="ECO:0000256" key="7">
    <source>
        <dbReference type="ARBA" id="ARBA00022603"/>
    </source>
</evidence>
<dbReference type="EC" id="2.1.1.290" evidence="5"/>
<dbReference type="PANTHER" id="PTHR46529">
    <property type="entry name" value="TRNA WYBUTOSINE-SYNTHESIZING PROTEIN 4"/>
    <property type="match status" value="1"/>
</dbReference>
<evidence type="ECO:0000256" key="1">
    <source>
        <dbReference type="ARBA" id="ARBA00001806"/>
    </source>
</evidence>
<dbReference type="AlphaFoldDB" id="A0A420IBK7"/>
<keyword evidence="9" id="KW-0949">S-adenosyl-L-methionine</keyword>
<accession>A0A420IBK7</accession>
<dbReference type="InterPro" id="IPR015915">
    <property type="entry name" value="Kelch-typ_b-propeller"/>
</dbReference>
<dbReference type="GO" id="GO:0030488">
    <property type="term" value="P:tRNA methylation"/>
    <property type="evidence" value="ECO:0007669"/>
    <property type="project" value="TreeGrafter"/>
</dbReference>
<dbReference type="Gene3D" id="2.60.120.650">
    <property type="entry name" value="Cupin"/>
    <property type="match status" value="1"/>
</dbReference>
<protein>
    <recommendedName>
        <fullName evidence="6">tRNA wybutosine-synthesizing protein 4</fullName>
        <ecNumber evidence="5">2.1.1.290</ecNumber>
        <ecNumber evidence="4">2.3.1.231</ecNumber>
    </recommendedName>
    <alternativeName>
        <fullName evidence="13">Leucine carboxyl methyltransferase 2</fullName>
    </alternativeName>
    <alternativeName>
        <fullName evidence="14">tRNA(Phe) (7-(3-amino-3-(methoxycarbonyl)propyl)wyosine(37)-N)-methoxycarbonyltransferase</fullName>
    </alternativeName>
    <alternativeName>
        <fullName evidence="12">tRNA(Phe) (7-(3-amino-3-carboxypropyl)wyosine(37)-O)-methyltransferase</fullName>
    </alternativeName>
</protein>
<sequence>MDSPRLLDDLADLRHSESKPLLCYEHTGNHIFYECHAKRYLSKFNSVQELIKIMASLPISRATQQEFIIETNNSSIVSKRSVERLYFPSQPQFFRHFVKKPKRRSPLINRGYWLRIKAIDSVVSKFLAQNCKKRKFVINLGCGYDTLPWVCLSKYQTKCDGVCFVDIDHRDLIIRKRKIIQETPDLNSMLNNIEVTEGHVLLRSDQYLLLGCDLRCLNQLSEILSDIVNAQDVLILFIAEVSITYMDVKDADNIIDWASKFPYAKFCLLEQILPEGIEHPFGRTMIAHFEKLNSPLRAVQKYPTTNSQIRRFRDLGWPDVSAQNLWELWSSNDFLTAEERIALNAVEAFDEWEEFCLYGNHYFILVASSLDSGRGITTTPSTIPIAETNPCSNSRWKAKFTGCHKPQGRRRFAAPLLIKSDDKAKDKIALFSGAGMMSRLNSRDEYSTSDQDLVDHCAHSFATPRSRMCHTITELGDAGALLVGGRTSPDSGLRDCWLYHKYLDIWERVDDLPWPLYRHQALSVGANSVFISIGRINSTTLSDHFLLWSRRTGWTKCNYADFSPSPVYSPVIFCIPETKQNIVHGILAGGISKEGVLLNKVWRWKLTGIFTENPIIEFHEFSMDSNLCRFGASVVTHLGKVYLIGGIVKDQLVATKDEIISLDVSGEEFRSTQVLSSSALSTRYLFIGSNVVSIGKELVVMGGSAVCFSFGTFWNDGCLTLLPESSIMSNEWKFLRTVEARTSILDSEPISPKKPYIRTIPRIRLLSESHFSEVLDAGKPMIFEGLTIGPCISKWNMEYLKQTIGEDKEVVVHEASTKYMDFTTKNFKYSRMKFGEFVRQIEDGAKLYLRSLSSEDPSSIPADISRDFPSFCSDFSLPQELSFVTKNFHSSPLRISGPVIMWLHYDTPANVLCQIKGNKKILLFQPSDFKYFDFQPGKSSSPVNVFQGFGDSKQTRSQPYEASLKPGDILYIPPLWLHTASPESGTSVAVNVFFNLFSNGHAAGKDVYGNRDLLAYEKGRQSIAKIVASFDSVPPEARDFYLQRLIAEFKENSKCAL</sequence>
<proteinExistence type="inferred from homology"/>
<comment type="catalytic activity">
    <reaction evidence="15">
        <text>7-[(3S)-(3-amino-3-methoxycarbonyl)propyl]wyosine(37) in tRNA(Phe) + S-adenosyl-L-methionine + CO2 = wybutosine(37) in tRNA(Phe) + S-adenosyl-L-homocysteine + 2 H(+)</text>
        <dbReference type="Rhea" id="RHEA:37119"/>
        <dbReference type="Rhea" id="RHEA-COMP:11844"/>
        <dbReference type="Rhea" id="RHEA-COMP:11847"/>
        <dbReference type="ChEBI" id="CHEBI:15378"/>
        <dbReference type="ChEBI" id="CHEBI:16526"/>
        <dbReference type="ChEBI" id="CHEBI:57856"/>
        <dbReference type="ChEBI" id="CHEBI:59789"/>
        <dbReference type="ChEBI" id="CHEBI:73544"/>
        <dbReference type="ChEBI" id="CHEBI:74275"/>
        <dbReference type="EC" id="2.3.1.231"/>
    </reaction>
</comment>
<evidence type="ECO:0000256" key="13">
    <source>
        <dbReference type="ARBA" id="ARBA00030231"/>
    </source>
</evidence>
<dbReference type="InterPro" id="IPR029063">
    <property type="entry name" value="SAM-dependent_MTases_sf"/>
</dbReference>
<dbReference type="Gene3D" id="2.120.10.80">
    <property type="entry name" value="Kelch-type beta propeller"/>
    <property type="match status" value="1"/>
</dbReference>
<dbReference type="InterPro" id="IPR011043">
    <property type="entry name" value="Gal_Oxase/kelch_b-propeller"/>
</dbReference>
<name>A0A420IBK7_9PEZI</name>
<gene>
    <name evidence="17" type="ORF">GcM1_249025</name>
</gene>
<dbReference type="InterPro" id="IPR041667">
    <property type="entry name" value="Cupin_8"/>
</dbReference>